<dbReference type="Proteomes" id="UP000004477">
    <property type="component" value="Unassembled WGS sequence"/>
</dbReference>
<dbReference type="PaxDb" id="537011-PREVCOP_06552"/>
<feature type="compositionally biased region" description="Low complexity" evidence="1">
    <location>
        <begin position="26"/>
        <end position="38"/>
    </location>
</feature>
<dbReference type="STRING" id="537011.PREVCOP_06552"/>
<organism evidence="2 3">
    <name type="scientific">Segatella copri DSM 18205</name>
    <dbReference type="NCBI Taxonomy" id="537011"/>
    <lineage>
        <taxon>Bacteria</taxon>
        <taxon>Pseudomonadati</taxon>
        <taxon>Bacteroidota</taxon>
        <taxon>Bacteroidia</taxon>
        <taxon>Bacteroidales</taxon>
        <taxon>Prevotellaceae</taxon>
        <taxon>Segatella</taxon>
    </lineage>
</organism>
<dbReference type="HOGENOM" id="CLU_1873546_0_0_10"/>
<name>D1PH32_9BACT</name>
<protein>
    <submittedName>
        <fullName evidence="2">Uncharacterized protein</fullName>
    </submittedName>
</protein>
<dbReference type="AlphaFoldDB" id="D1PH32"/>
<comment type="caution">
    <text evidence="2">The sequence shown here is derived from an EMBL/GenBank/DDBJ whole genome shotgun (WGS) entry which is preliminary data.</text>
</comment>
<evidence type="ECO:0000256" key="1">
    <source>
        <dbReference type="SAM" id="MobiDB-lite"/>
    </source>
</evidence>
<proteinExistence type="predicted"/>
<dbReference type="RefSeq" id="WP_006849219.1">
    <property type="nucleotide sequence ID" value="NZ_CP085932.1"/>
</dbReference>
<gene>
    <name evidence="2" type="ORF">PREVCOP_06552</name>
</gene>
<dbReference type="GeneID" id="69847825"/>
<keyword evidence="3" id="KW-1185">Reference proteome</keyword>
<dbReference type="EMBL" id="ACBX02000049">
    <property type="protein sequence ID" value="EFB33986.1"/>
    <property type="molecule type" value="Genomic_DNA"/>
</dbReference>
<reference evidence="2" key="1">
    <citation type="submission" date="2009-11" db="EMBL/GenBank/DDBJ databases">
        <authorList>
            <person name="Weinstock G."/>
            <person name="Sodergren E."/>
            <person name="Clifton S."/>
            <person name="Fulton L."/>
            <person name="Fulton B."/>
            <person name="Courtney L."/>
            <person name="Fronick C."/>
            <person name="Harrison M."/>
            <person name="Strong C."/>
            <person name="Farmer C."/>
            <person name="Delahaunty K."/>
            <person name="Markovic C."/>
            <person name="Hall O."/>
            <person name="Minx P."/>
            <person name="Tomlinson C."/>
            <person name="Mitreva M."/>
            <person name="Nelson J."/>
            <person name="Hou S."/>
            <person name="Wollam A."/>
            <person name="Pepin K.H."/>
            <person name="Johnson M."/>
            <person name="Bhonagiri V."/>
            <person name="Nash W.E."/>
            <person name="Warren W."/>
            <person name="Chinwalla A."/>
            <person name="Mardis E.R."/>
            <person name="Wilson R.K."/>
        </authorList>
    </citation>
    <scope>NUCLEOTIDE SEQUENCE [LARGE SCALE GENOMIC DNA]</scope>
    <source>
        <strain evidence="2">DSM 18205</strain>
    </source>
</reference>
<accession>D1PH32</accession>
<feature type="region of interest" description="Disordered" evidence="1">
    <location>
        <begin position="24"/>
        <end position="78"/>
    </location>
</feature>
<evidence type="ECO:0000313" key="2">
    <source>
        <dbReference type="EMBL" id="EFB33986.1"/>
    </source>
</evidence>
<sequence>MSDTNNNQALVELPNLSDIVRRNTGAVPQQVQKQQVAVTEPVAEETNQLKTTPPTGKAPPKRKISKGSSDKSSGQPSEHFTFICDNVIVEKIKAIASREGFTIRQVMELFLNHGIDAYERKHGSAIFVGKDIKDLL</sequence>
<evidence type="ECO:0000313" key="3">
    <source>
        <dbReference type="Proteomes" id="UP000004477"/>
    </source>
</evidence>